<gene>
    <name evidence="4" type="primary">SH2D3A</name>
    <name evidence="4" type="ORF">Y1Q_0015782</name>
</gene>
<reference evidence="4 5" key="1">
    <citation type="journal article" date="2012" name="Genome Biol.">
        <title>Sequencing three crocodilian genomes to illuminate the evolution of archosaurs and amniotes.</title>
        <authorList>
            <person name="St John J.A."/>
            <person name="Braun E.L."/>
            <person name="Isberg S.R."/>
            <person name="Miles L.G."/>
            <person name="Chong A.Y."/>
            <person name="Gongora J."/>
            <person name="Dalzell P."/>
            <person name="Moran C."/>
            <person name="Bed'hom B."/>
            <person name="Abzhanov A."/>
            <person name="Burgess S.C."/>
            <person name="Cooksey A.M."/>
            <person name="Castoe T.A."/>
            <person name="Crawford N.G."/>
            <person name="Densmore L.D."/>
            <person name="Drew J.C."/>
            <person name="Edwards S.V."/>
            <person name="Faircloth B.C."/>
            <person name="Fujita M.K."/>
            <person name="Greenwold M.J."/>
            <person name="Hoffmann F.G."/>
            <person name="Howard J.M."/>
            <person name="Iguchi T."/>
            <person name="Janes D.E."/>
            <person name="Khan S.Y."/>
            <person name="Kohno S."/>
            <person name="de Koning A.J."/>
            <person name="Lance S.L."/>
            <person name="McCarthy F.M."/>
            <person name="McCormack J.E."/>
            <person name="Merchant M.E."/>
            <person name="Peterson D.G."/>
            <person name="Pollock D.D."/>
            <person name="Pourmand N."/>
            <person name="Raney B.J."/>
            <person name="Roessler K.A."/>
            <person name="Sanford J.R."/>
            <person name="Sawyer R.H."/>
            <person name="Schmidt C.J."/>
            <person name="Triplett E.W."/>
            <person name="Tuberville T.D."/>
            <person name="Venegas-Anaya M."/>
            <person name="Howard J.T."/>
            <person name="Jarvis E.D."/>
            <person name="Guillette L.J.Jr."/>
            <person name="Glenn T.C."/>
            <person name="Green R.E."/>
            <person name="Ray D.A."/>
        </authorList>
    </citation>
    <scope>NUCLEOTIDE SEQUENCE [LARGE SCALE GENOMIC DNA]</scope>
    <source>
        <strain evidence="4">KSC_2009_1</strain>
    </source>
</reference>
<dbReference type="GO" id="GO:0007264">
    <property type="term" value="P:small GTPase-mediated signal transduction"/>
    <property type="evidence" value="ECO:0007669"/>
    <property type="project" value="InterPro"/>
</dbReference>
<feature type="region of interest" description="Disordered" evidence="2">
    <location>
        <begin position="1"/>
        <end position="31"/>
    </location>
</feature>
<evidence type="ECO:0000313" key="5">
    <source>
        <dbReference type="Proteomes" id="UP000050525"/>
    </source>
</evidence>
<dbReference type="Proteomes" id="UP000050525">
    <property type="component" value="Unassembled WGS sequence"/>
</dbReference>
<accession>A0A151NLL5</accession>
<keyword evidence="5" id="KW-1185">Reference proteome</keyword>
<dbReference type="PANTHER" id="PTHR14247:SF11">
    <property type="entry name" value="SH2 DOMAIN-CONTAINING PROTEIN 3A"/>
    <property type="match status" value="1"/>
</dbReference>
<dbReference type="SMART" id="SM00147">
    <property type="entry name" value="RasGEF"/>
    <property type="match status" value="1"/>
</dbReference>
<keyword evidence="1" id="KW-0344">Guanine-nucleotide releasing factor</keyword>
<dbReference type="GO" id="GO:0005085">
    <property type="term" value="F:guanyl-nucleotide exchange factor activity"/>
    <property type="evidence" value="ECO:0007669"/>
    <property type="project" value="UniProtKB-KW"/>
</dbReference>
<feature type="region of interest" description="Disordered" evidence="2">
    <location>
        <begin position="65"/>
        <end position="85"/>
    </location>
</feature>
<name>A0A151NLL5_ALLMI</name>
<evidence type="ECO:0000313" key="4">
    <source>
        <dbReference type="EMBL" id="KYO37559.1"/>
    </source>
</evidence>
<comment type="caution">
    <text evidence="4">The sequence shown here is derived from an EMBL/GenBank/DDBJ whole genome shotgun (WGS) entry which is preliminary data.</text>
</comment>
<evidence type="ECO:0000256" key="2">
    <source>
        <dbReference type="SAM" id="MobiDB-lite"/>
    </source>
</evidence>
<dbReference type="InterPro" id="IPR036964">
    <property type="entry name" value="RASGEF_cat_dom_sf"/>
</dbReference>
<feature type="compositionally biased region" description="Basic and acidic residues" evidence="2">
    <location>
        <begin position="134"/>
        <end position="145"/>
    </location>
</feature>
<feature type="region of interest" description="Disordered" evidence="2">
    <location>
        <begin position="106"/>
        <end position="184"/>
    </location>
</feature>
<organism evidence="4 5">
    <name type="scientific">Alligator mississippiensis</name>
    <name type="common">American alligator</name>
    <dbReference type="NCBI Taxonomy" id="8496"/>
    <lineage>
        <taxon>Eukaryota</taxon>
        <taxon>Metazoa</taxon>
        <taxon>Chordata</taxon>
        <taxon>Craniata</taxon>
        <taxon>Vertebrata</taxon>
        <taxon>Euteleostomi</taxon>
        <taxon>Archelosauria</taxon>
        <taxon>Archosauria</taxon>
        <taxon>Crocodylia</taxon>
        <taxon>Alligatoridae</taxon>
        <taxon>Alligatorinae</taxon>
        <taxon>Alligator</taxon>
    </lineage>
</organism>
<proteinExistence type="predicted"/>
<dbReference type="STRING" id="8496.A0A151NLL5"/>
<dbReference type="eggNOG" id="ENOG502QPX3">
    <property type="taxonomic scope" value="Eukaryota"/>
</dbReference>
<dbReference type="AlphaFoldDB" id="A0A151NLL5"/>
<feature type="compositionally biased region" description="Basic and acidic residues" evidence="2">
    <location>
        <begin position="66"/>
        <end position="79"/>
    </location>
</feature>
<protein>
    <submittedName>
        <fullName evidence="4">SH2 domain-containing protein 3A</fullName>
    </submittedName>
</protein>
<evidence type="ECO:0000256" key="1">
    <source>
        <dbReference type="PROSITE-ProRule" id="PRU00168"/>
    </source>
</evidence>
<dbReference type="PANTHER" id="PTHR14247">
    <property type="entry name" value="BREAST CANCER ANTI-ESTROGEN RESISTANCE PROTEIN 3 HOMOLOG-LIKE PROTEIN"/>
    <property type="match status" value="1"/>
</dbReference>
<dbReference type="InterPro" id="IPR001895">
    <property type="entry name" value="RASGEF_cat_dom"/>
</dbReference>
<dbReference type="PROSITE" id="PS50009">
    <property type="entry name" value="RASGEF_CAT"/>
    <property type="match status" value="1"/>
</dbReference>
<evidence type="ECO:0000259" key="3">
    <source>
        <dbReference type="PROSITE" id="PS50009"/>
    </source>
</evidence>
<feature type="domain" description="Ras-GEF" evidence="3">
    <location>
        <begin position="273"/>
        <end position="524"/>
    </location>
</feature>
<dbReference type="InterPro" id="IPR023578">
    <property type="entry name" value="Ras_GEF_dom_sf"/>
</dbReference>
<dbReference type="SUPFAM" id="SSF48366">
    <property type="entry name" value="Ras GEF"/>
    <property type="match status" value="1"/>
</dbReference>
<dbReference type="EMBL" id="AKHW03002666">
    <property type="protein sequence ID" value="KYO37559.1"/>
    <property type="molecule type" value="Genomic_DNA"/>
</dbReference>
<dbReference type="Gene3D" id="1.10.840.10">
    <property type="entry name" value="Ras guanine-nucleotide exchange factors catalytic domain"/>
    <property type="match status" value="1"/>
</dbReference>
<sequence>METGLGDWTPRAQGSQSLGAVVEGPDWYPAGLGGWSLAEEVPSGPSMAGDLEQLREKLQLSPAALHRQEAKGAPREPPDVQHPARSHCQLEPLGRDAGANWRGQLRAAERSGSQPAGLEWLGRSPPRLGPPTHPDLRAGSPERPRFPPLSPVSRAGSDPGLVPDHCSGPGARSNSEGHLSPPLALRSHVGRLRAQEIRRRRARATEADLGLLNVGGEAGGFQHPLLELAPQLPAVPSLLLPPDNRPLEPSVLRRLKELFAQHDAQCTALHMLHMDCLATRITGVTQKEQRAMGVSSGLELITLPHGHQLRRELLERHRVLALGIAVDLLGCTGTVAERTATLHHIIQLACALRDVAGDLFALSAVMSALQLPQIARLEETWRCLRQNHTESAVAFEKDLKPFVRRLSRGEETSTPGAVAVPFVVPLLGLLEGERLWDDHEDSCESLLRTLGAARDMAAHTGRYQAQAEATLQGFQPTPELLEAFQTEFALRLFWGSKGAEASQAERYEKFDRILTVLSQKLEPARKTET</sequence>
<dbReference type="Pfam" id="PF00617">
    <property type="entry name" value="RasGEF"/>
    <property type="match status" value="1"/>
</dbReference>
<dbReference type="InterPro" id="IPR051853">
    <property type="entry name" value="SH2-Ras-GEF_adapter"/>
</dbReference>